<keyword evidence="1" id="KW-1133">Transmembrane helix</keyword>
<dbReference type="EMBL" id="JACQMJ010000004">
    <property type="protein sequence ID" value="MBI4132134.1"/>
    <property type="molecule type" value="Genomic_DNA"/>
</dbReference>
<protein>
    <recommendedName>
        <fullName evidence="4">Glycine zipper domain-containing protein</fullName>
    </recommendedName>
</protein>
<name>A0A933DSY9_9BACT</name>
<evidence type="ECO:0000256" key="1">
    <source>
        <dbReference type="SAM" id="Phobius"/>
    </source>
</evidence>
<evidence type="ECO:0008006" key="4">
    <source>
        <dbReference type="Google" id="ProtNLM"/>
    </source>
</evidence>
<feature type="transmembrane region" description="Helical" evidence="1">
    <location>
        <begin position="25"/>
        <end position="45"/>
    </location>
</feature>
<gene>
    <name evidence="2" type="ORF">HY474_00710</name>
</gene>
<organism evidence="2 3">
    <name type="scientific">Candidatus Sungiibacteriota bacterium</name>
    <dbReference type="NCBI Taxonomy" id="2750080"/>
    <lineage>
        <taxon>Bacteria</taxon>
        <taxon>Candidatus Sungiibacteriota</taxon>
    </lineage>
</organism>
<comment type="caution">
    <text evidence="2">The sequence shown here is derived from an EMBL/GenBank/DDBJ whole genome shotgun (WGS) entry which is preliminary data.</text>
</comment>
<reference evidence="2" key="1">
    <citation type="submission" date="2020-07" db="EMBL/GenBank/DDBJ databases">
        <title>Huge and variable diversity of episymbiotic CPR bacteria and DPANN archaea in groundwater ecosystems.</title>
        <authorList>
            <person name="He C.Y."/>
            <person name="Keren R."/>
            <person name="Whittaker M."/>
            <person name="Farag I.F."/>
            <person name="Doudna J."/>
            <person name="Cate J.H.D."/>
            <person name="Banfield J.F."/>
        </authorList>
    </citation>
    <scope>NUCLEOTIDE SEQUENCE</scope>
    <source>
        <strain evidence="2">NC_groundwater_1226_Ag_S-0.1um_59_124</strain>
    </source>
</reference>
<proteinExistence type="predicted"/>
<sequence>MRYHAEKLVRLLPEEEEGIMATKRFAIVLLIILVPFLAACATGPVGQRATQGAVLGAMGGAAVGGLIGGGKGAAAGALIGGLGGAAVGAAVGSGEAKTVFQEPQPLPWLSGKSIQVVGARSYGYGVDVSRPVIEDQLRRRGAVVVDNPGPQYYPRGQDAVATDFIAEASAIEKAGAVVMDIRVLDSSSRQVRAIGSAAVRFGYGGYTGDYRVEALRSAAKNAVWALH</sequence>
<evidence type="ECO:0000313" key="3">
    <source>
        <dbReference type="Proteomes" id="UP000704960"/>
    </source>
</evidence>
<dbReference type="AlphaFoldDB" id="A0A933DSY9"/>
<evidence type="ECO:0000313" key="2">
    <source>
        <dbReference type="EMBL" id="MBI4132134.1"/>
    </source>
</evidence>
<keyword evidence="1" id="KW-0472">Membrane</keyword>
<dbReference type="Proteomes" id="UP000704960">
    <property type="component" value="Unassembled WGS sequence"/>
</dbReference>
<accession>A0A933DSY9</accession>
<keyword evidence="1" id="KW-0812">Transmembrane</keyword>